<sequence>MGTSSSHEVRQMVDEAVVALRSGQPPPPPQQQHRPFRCKQPREVLSLDDDDIVVLDEGDSSGGYYYTDYDTDGVWKPDWNSDSGRSACEECCCCSDIEGSECCYKIAECYCAGGAKDCCASGHKKCGAKANRTKKKCKECEKMQKCKKCRKKGFPPRDRSKGRVDWGGDVVGFSRRPGEQDPQNWGLKVDGQSYLANPGSESDMHACDGTCSRGRRRRRRRRRRQQQEQAVRPRTARGRLDDILGREDELQPQPGRRRTLLFDEFEAFPARASGGDRPEDGYRYHERDGLEGSRWEPRTRRTTRTRPARDGSVDEEYLTMHGALGDDDRHRDPRDGGGRGGNRRRARSWERRSDLDERVGEIDDWSEGSSYAVGERDRLVVSRRDEHGKRIVRFERA</sequence>
<feature type="compositionally biased region" description="Basic residues" evidence="1">
    <location>
        <begin position="213"/>
        <end position="224"/>
    </location>
</feature>
<dbReference type="EMBL" id="PJEX01000374">
    <property type="protein sequence ID" value="TKW50619.1"/>
    <property type="molecule type" value="Genomic_DNA"/>
</dbReference>
<feature type="region of interest" description="Disordered" evidence="1">
    <location>
        <begin position="151"/>
        <end position="353"/>
    </location>
</feature>
<reference evidence="2 3" key="1">
    <citation type="journal article" date="2019" name="PLoS ONE">
        <title>Comparative genome analysis indicates high evolutionary potential of pathogenicity genes in Colletotrichum tanaceti.</title>
        <authorList>
            <person name="Lelwala R.V."/>
            <person name="Korhonen P.K."/>
            <person name="Young N.D."/>
            <person name="Scott J.B."/>
            <person name="Ades P.A."/>
            <person name="Gasser R.B."/>
            <person name="Taylor P.W.J."/>
        </authorList>
    </citation>
    <scope>NUCLEOTIDE SEQUENCE [LARGE SCALE GENOMIC DNA]</scope>
    <source>
        <strain evidence="2">BRIP57314</strain>
    </source>
</reference>
<accession>A0A4U6X6U7</accession>
<feature type="compositionally biased region" description="Basic and acidic residues" evidence="1">
    <location>
        <begin position="155"/>
        <end position="166"/>
    </location>
</feature>
<evidence type="ECO:0000313" key="2">
    <source>
        <dbReference type="EMBL" id="TKW50619.1"/>
    </source>
</evidence>
<feature type="compositionally biased region" description="Basic and acidic residues" evidence="1">
    <location>
        <begin position="274"/>
        <end position="299"/>
    </location>
</feature>
<gene>
    <name evidence="2" type="ORF">CTA1_1349</name>
</gene>
<feature type="region of interest" description="Disordered" evidence="1">
    <location>
        <begin position="1"/>
        <end position="37"/>
    </location>
</feature>
<dbReference type="Proteomes" id="UP000310108">
    <property type="component" value="Unassembled WGS sequence"/>
</dbReference>
<comment type="caution">
    <text evidence="2">The sequence shown here is derived from an EMBL/GenBank/DDBJ whole genome shotgun (WGS) entry which is preliminary data.</text>
</comment>
<feature type="compositionally biased region" description="Basic and acidic residues" evidence="1">
    <location>
        <begin position="324"/>
        <end position="337"/>
    </location>
</feature>
<organism evidence="2 3">
    <name type="scientific">Colletotrichum tanaceti</name>
    <dbReference type="NCBI Taxonomy" id="1306861"/>
    <lineage>
        <taxon>Eukaryota</taxon>
        <taxon>Fungi</taxon>
        <taxon>Dikarya</taxon>
        <taxon>Ascomycota</taxon>
        <taxon>Pezizomycotina</taxon>
        <taxon>Sordariomycetes</taxon>
        <taxon>Hypocreomycetidae</taxon>
        <taxon>Glomerellales</taxon>
        <taxon>Glomerellaceae</taxon>
        <taxon>Colletotrichum</taxon>
        <taxon>Colletotrichum destructivum species complex</taxon>
    </lineage>
</organism>
<name>A0A4U6X6U7_9PEZI</name>
<proteinExistence type="predicted"/>
<protein>
    <submittedName>
        <fullName evidence="2">Uncharacterized protein</fullName>
    </submittedName>
</protein>
<feature type="compositionally biased region" description="Basic and acidic residues" evidence="1">
    <location>
        <begin position="238"/>
        <end position="249"/>
    </location>
</feature>
<evidence type="ECO:0000313" key="3">
    <source>
        <dbReference type="Proteomes" id="UP000310108"/>
    </source>
</evidence>
<keyword evidence="3" id="KW-1185">Reference proteome</keyword>
<dbReference type="AlphaFoldDB" id="A0A4U6X6U7"/>
<evidence type="ECO:0000256" key="1">
    <source>
        <dbReference type="SAM" id="MobiDB-lite"/>
    </source>
</evidence>